<dbReference type="EMBL" id="CP070619">
    <property type="protein sequence ID" value="QSE92790.1"/>
    <property type="molecule type" value="Genomic_DNA"/>
</dbReference>
<evidence type="ECO:0000259" key="2">
    <source>
        <dbReference type="Pfam" id="PF07978"/>
    </source>
</evidence>
<dbReference type="Gene3D" id="3.30.70.100">
    <property type="match status" value="1"/>
</dbReference>
<reference evidence="3 4" key="1">
    <citation type="journal article" date="2021" name="Microbiol. Resour. Announc.">
        <title>Complete Genome Sequences of Two Rhodococcus sp. Strains with Large and Linear Chromosomes, Isolated from Apple Rhizosphere.</title>
        <authorList>
            <person name="Benning S."/>
            <person name="Brugnone N."/>
            <person name="Siani R."/>
            <person name="Kublik S."/>
            <person name="Schloter M."/>
            <person name="Rad V."/>
        </authorList>
    </citation>
    <scope>NUCLEOTIDE SEQUENCE [LARGE SCALE GENOMIC DNA]</scope>
    <source>
        <strain evidence="3 4">R79</strain>
    </source>
</reference>
<sequence length="133" mass="14937">MRPSTSSSSPNSSQPACTDPPGPTTERNTVYELRTYRAAPGRMPDLLRRFRDHTLALFARHGMHSVGYWHPNDDPDVLVYLLRHEHDPETQWKAFLADPDWLAAKAASEVNGPITLSIASQYLVLIDDLPSQL</sequence>
<dbReference type="Proteomes" id="UP000662986">
    <property type="component" value="Chromosome"/>
</dbReference>
<dbReference type="InterPro" id="IPR012577">
    <property type="entry name" value="NIPSNAP"/>
</dbReference>
<reference evidence="3 4" key="2">
    <citation type="journal article" date="2022" name="Arch. Microbiol.">
        <title>Rhodococcus pseudokoreensis sp. nov. isolated from the rhizosphere of young M26 apple rootstocks.</title>
        <authorList>
            <person name="Kampfer P."/>
            <person name="Glaeser S.P."/>
            <person name="Blom J."/>
            <person name="Wolf J."/>
            <person name="Benning S."/>
            <person name="Schloter M."/>
            <person name="Neumann-Schaal M."/>
        </authorList>
    </citation>
    <scope>NUCLEOTIDE SEQUENCE [LARGE SCALE GENOMIC DNA]</scope>
    <source>
        <strain evidence="3 4">R79</strain>
    </source>
</reference>
<dbReference type="Pfam" id="PF07978">
    <property type="entry name" value="NIPSNAP"/>
    <property type="match status" value="1"/>
</dbReference>
<keyword evidence="4" id="KW-1185">Reference proteome</keyword>
<evidence type="ECO:0000256" key="1">
    <source>
        <dbReference type="SAM" id="MobiDB-lite"/>
    </source>
</evidence>
<accession>A0A974W7X3</accession>
<dbReference type="InterPro" id="IPR011008">
    <property type="entry name" value="Dimeric_a/b-barrel"/>
</dbReference>
<name>A0A974W7X3_9NOCA</name>
<evidence type="ECO:0000313" key="4">
    <source>
        <dbReference type="Proteomes" id="UP000662986"/>
    </source>
</evidence>
<feature type="region of interest" description="Disordered" evidence="1">
    <location>
        <begin position="1"/>
        <end position="30"/>
    </location>
</feature>
<feature type="domain" description="NIPSNAP" evidence="2">
    <location>
        <begin position="31"/>
        <end position="127"/>
    </location>
</feature>
<evidence type="ECO:0000313" key="3">
    <source>
        <dbReference type="EMBL" id="QSE92790.1"/>
    </source>
</evidence>
<proteinExistence type="predicted"/>
<organism evidence="3 4">
    <name type="scientific">Rhodococcus pseudokoreensis</name>
    <dbReference type="NCBI Taxonomy" id="2811421"/>
    <lineage>
        <taxon>Bacteria</taxon>
        <taxon>Bacillati</taxon>
        <taxon>Actinomycetota</taxon>
        <taxon>Actinomycetes</taxon>
        <taxon>Mycobacteriales</taxon>
        <taxon>Nocardiaceae</taxon>
        <taxon>Rhodococcus</taxon>
    </lineage>
</organism>
<feature type="compositionally biased region" description="Low complexity" evidence="1">
    <location>
        <begin position="1"/>
        <end position="15"/>
    </location>
</feature>
<protein>
    <submittedName>
        <fullName evidence="3">NIPSNAP family protein</fullName>
    </submittedName>
</protein>
<dbReference type="SUPFAM" id="SSF54909">
    <property type="entry name" value="Dimeric alpha+beta barrel"/>
    <property type="match status" value="1"/>
</dbReference>
<gene>
    <name evidence="3" type="ORF">JWS13_31435</name>
</gene>